<dbReference type="AlphaFoldDB" id="A0A7H9N856"/>
<sequence>MNNNSKLLSSISVESDFENLIKLYANELFGGETYLIGGPWDNGKDLVIKKGNRELKQAVQISIQEKNIESKIAQDIKKVAKLVDDHYYPPVLYFFWSHSISEHLLDKIRTNALKEDLIRLEFYDAKRISQDITDKYPGLLNYLIKDIHKISSNTEDAINLQQRAFYEYLLLSKDSANLKNEIIKASIMSNLYDGGKSADDILENLKGVSLTKRSLQGRLQNLIHQNKIRLNDGIYSLSPEEIKKLENINLREIVRKEELLSVINNELPRNTSKNLAVQVVDLIIKAYEESINVQLTESKFEPPKLQIFKTIVHNLKVLIRQEYDLDDESSDALAKKLMELAGQNDYLSEHCSAKLCVNLLSDRKLEKYIENKNFYIYFDAPVLIPYLITLMFGDFELFDKSIKNINLLRECINPLKNKHLRVSNEHFEETARHYSEAEKLSQFVTEDLISQLGESKNVYFNVYMRWKNKQPKRTDFYDFTYAFLGLDKDDIYAGYKHDTFAQCIHNLLASANIVVIDNKDSVSQDFVFKIKQKLKRDLNSSRPVRAIENDVICAATLSDETLHLDSNGYFSTPMLITLDRSQYLLRSIVRNERRHAEWLVYTPQRAIERLSLVGLKISSESLKDGVLATISEEYFFKESSSSLIDTLAIIIGDNQARQGDVIRLASLLKRKVNEESIENSEIDIEHYNNISYVLLFIHREFKSEFSNIIKIFAEDSRRDKLVEVLLSTIQGVFDESKKEILRSNIGRLLAEMG</sequence>
<evidence type="ECO:0000313" key="2">
    <source>
        <dbReference type="Proteomes" id="UP000512182"/>
    </source>
</evidence>
<evidence type="ECO:0000313" key="1">
    <source>
        <dbReference type="EMBL" id="QLY96666.1"/>
    </source>
</evidence>
<proteinExistence type="predicted"/>
<dbReference type="RefSeq" id="WP_053286240.1">
    <property type="nucleotide sequence ID" value="NZ_CANUGG010000020.1"/>
</dbReference>
<organism evidence="1 2">
    <name type="scientific">Escherichia coli</name>
    <dbReference type="NCBI Taxonomy" id="562"/>
    <lineage>
        <taxon>Bacteria</taxon>
        <taxon>Pseudomonadati</taxon>
        <taxon>Pseudomonadota</taxon>
        <taxon>Gammaproteobacteria</taxon>
        <taxon>Enterobacterales</taxon>
        <taxon>Enterobacteriaceae</taxon>
        <taxon>Escherichia</taxon>
    </lineage>
</organism>
<protein>
    <submittedName>
        <fullName evidence="1">Uncharacterized protein</fullName>
    </submittedName>
</protein>
<gene>
    <name evidence="1" type="ORF">HV109_08385</name>
</gene>
<reference evidence="1 2" key="1">
    <citation type="submission" date="2020-06" db="EMBL/GenBank/DDBJ databases">
        <title>REHAB project genomes.</title>
        <authorList>
            <person name="Shaw L.P."/>
        </authorList>
    </citation>
    <scope>NUCLEOTIDE SEQUENCE [LARGE SCALE GENOMIC DNA]</scope>
    <source>
        <strain evidence="1 2">RHBSTW-00177</strain>
    </source>
</reference>
<dbReference type="Proteomes" id="UP000512182">
    <property type="component" value="Chromosome"/>
</dbReference>
<dbReference type="EMBL" id="CP056794">
    <property type="protein sequence ID" value="QLY96666.1"/>
    <property type="molecule type" value="Genomic_DNA"/>
</dbReference>
<accession>A0A7H9N856</accession>
<name>A0A7H9N856_ECOLX</name>